<keyword evidence="3" id="KW-0150">Chloroplast</keyword>
<dbReference type="OrthoDB" id="407221at2759"/>
<evidence type="ECO:0000256" key="8">
    <source>
        <dbReference type="SAM" id="MobiDB-lite"/>
    </source>
</evidence>
<dbReference type="GO" id="GO:0003735">
    <property type="term" value="F:structural constituent of ribosome"/>
    <property type="evidence" value="ECO:0007669"/>
    <property type="project" value="InterPro"/>
</dbReference>
<dbReference type="GO" id="GO:0032543">
    <property type="term" value="P:mitochondrial translation"/>
    <property type="evidence" value="ECO:0007669"/>
    <property type="project" value="TreeGrafter"/>
</dbReference>
<dbReference type="Proteomes" id="UP001055439">
    <property type="component" value="Chromosome 6"/>
</dbReference>
<dbReference type="GO" id="GO:0015935">
    <property type="term" value="C:small ribosomal subunit"/>
    <property type="evidence" value="ECO:0007669"/>
    <property type="project" value="TreeGrafter"/>
</dbReference>
<dbReference type="InterPro" id="IPR000307">
    <property type="entry name" value="Ribosomal_bS16"/>
</dbReference>
<dbReference type="FunFam" id="3.30.1320.10:FF:000007">
    <property type="entry name" value="30S ribosomal protein S16"/>
    <property type="match status" value="1"/>
</dbReference>
<dbReference type="Pfam" id="PF00886">
    <property type="entry name" value="Ribosomal_S16"/>
    <property type="match status" value="1"/>
</dbReference>
<dbReference type="PANTHER" id="PTHR12919:SF39">
    <property type="entry name" value="SMALL RIBOSOMAL SUBUNIT PROTEIN BS16M_BS16C"/>
    <property type="match status" value="1"/>
</dbReference>
<evidence type="ECO:0000256" key="6">
    <source>
        <dbReference type="ARBA" id="ARBA00022980"/>
    </source>
</evidence>
<feature type="region of interest" description="Disordered" evidence="8">
    <location>
        <begin position="88"/>
        <end position="134"/>
    </location>
</feature>
<dbReference type="SUPFAM" id="SSF54565">
    <property type="entry name" value="Ribosomal protein S16"/>
    <property type="match status" value="1"/>
</dbReference>
<proteinExistence type="inferred from homology"/>
<dbReference type="GO" id="GO:0005739">
    <property type="term" value="C:mitochondrion"/>
    <property type="evidence" value="ECO:0007669"/>
    <property type="project" value="GOC"/>
</dbReference>
<evidence type="ECO:0000313" key="9">
    <source>
        <dbReference type="EMBL" id="URE09946.1"/>
    </source>
</evidence>
<name>A0A9E7G6R3_9LILI</name>
<dbReference type="EMBL" id="CP097508">
    <property type="protein sequence ID" value="URE09946.1"/>
    <property type="molecule type" value="Genomic_DNA"/>
</dbReference>
<organism evidence="9 10">
    <name type="scientific">Musa troglodytarum</name>
    <name type="common">fe'i banana</name>
    <dbReference type="NCBI Taxonomy" id="320322"/>
    <lineage>
        <taxon>Eukaryota</taxon>
        <taxon>Viridiplantae</taxon>
        <taxon>Streptophyta</taxon>
        <taxon>Embryophyta</taxon>
        <taxon>Tracheophyta</taxon>
        <taxon>Spermatophyta</taxon>
        <taxon>Magnoliopsida</taxon>
        <taxon>Liliopsida</taxon>
        <taxon>Zingiberales</taxon>
        <taxon>Musaceae</taxon>
        <taxon>Musa</taxon>
    </lineage>
</organism>
<gene>
    <name evidence="9" type="ORF">MUK42_35896</name>
</gene>
<dbReference type="PANTHER" id="PTHR12919">
    <property type="entry name" value="30S RIBOSOMAL PROTEIN S16"/>
    <property type="match status" value="1"/>
</dbReference>
<evidence type="ECO:0000256" key="4">
    <source>
        <dbReference type="ARBA" id="ARBA00022640"/>
    </source>
</evidence>
<dbReference type="Gene3D" id="3.30.1320.10">
    <property type="match status" value="1"/>
</dbReference>
<accession>A0A9E7G6R3</accession>
<keyword evidence="10" id="KW-1185">Reference proteome</keyword>
<comment type="subcellular location">
    <subcellularLocation>
        <location evidence="1">Plastid</location>
        <location evidence="1">Chloroplast</location>
    </subcellularLocation>
</comment>
<keyword evidence="5" id="KW-0809">Transit peptide</keyword>
<reference evidence="9" key="1">
    <citation type="submission" date="2022-05" db="EMBL/GenBank/DDBJ databases">
        <title>The Musa troglodytarum L. genome provides insights into the mechanism of non-climacteric behaviour and enrichment of carotenoids.</title>
        <authorList>
            <person name="Wang J."/>
        </authorList>
    </citation>
    <scope>NUCLEOTIDE SEQUENCE</scope>
    <source>
        <tissue evidence="9">Leaf</tissue>
    </source>
</reference>
<sequence>MVVRIRLSRFGCKNKPFYRVMAADSRYKRDGRHLEVLGYYNPLPGQDGGKRMGLNFDRVKYWLSVGAQPSDPVQRILFRAGLLPPPPMLALTRKGGPRDTRPIDPMSGRYLTPIDPETDLQPEGSEDQEGEAAD</sequence>
<feature type="compositionally biased region" description="Acidic residues" evidence="8">
    <location>
        <begin position="116"/>
        <end position="134"/>
    </location>
</feature>
<keyword evidence="4" id="KW-0934">Plastid</keyword>
<keyword evidence="7" id="KW-0687">Ribonucleoprotein</keyword>
<dbReference type="AlphaFoldDB" id="A0A9E7G6R3"/>
<evidence type="ECO:0000313" key="10">
    <source>
        <dbReference type="Proteomes" id="UP001055439"/>
    </source>
</evidence>
<dbReference type="GO" id="GO:0009507">
    <property type="term" value="C:chloroplast"/>
    <property type="evidence" value="ECO:0007669"/>
    <property type="project" value="UniProtKB-SubCell"/>
</dbReference>
<comment type="similarity">
    <text evidence="2">Belongs to the bacterial ribosomal protein bS16 family.</text>
</comment>
<dbReference type="InterPro" id="IPR023803">
    <property type="entry name" value="Ribosomal_bS16_dom_sf"/>
</dbReference>
<evidence type="ECO:0000256" key="3">
    <source>
        <dbReference type="ARBA" id="ARBA00022528"/>
    </source>
</evidence>
<evidence type="ECO:0000256" key="2">
    <source>
        <dbReference type="ARBA" id="ARBA00006668"/>
    </source>
</evidence>
<keyword evidence="6 9" id="KW-0689">Ribosomal protein</keyword>
<dbReference type="NCBIfam" id="TIGR00002">
    <property type="entry name" value="S16"/>
    <property type="match status" value="1"/>
</dbReference>
<evidence type="ECO:0000256" key="7">
    <source>
        <dbReference type="ARBA" id="ARBA00023274"/>
    </source>
</evidence>
<dbReference type="HAMAP" id="MF_00385">
    <property type="entry name" value="Ribosomal_bS16"/>
    <property type="match status" value="1"/>
</dbReference>
<evidence type="ECO:0000256" key="1">
    <source>
        <dbReference type="ARBA" id="ARBA00004229"/>
    </source>
</evidence>
<evidence type="ECO:0000256" key="5">
    <source>
        <dbReference type="ARBA" id="ARBA00022946"/>
    </source>
</evidence>
<protein>
    <submittedName>
        <fullName evidence="9">30S ribosomal protein</fullName>
    </submittedName>
</protein>